<evidence type="ECO:0000256" key="1">
    <source>
        <dbReference type="SAM" id="Phobius"/>
    </source>
</evidence>
<dbReference type="RefSeq" id="WP_078810657.1">
    <property type="nucleotide sequence ID" value="NZ_FUWM01000019.1"/>
</dbReference>
<gene>
    <name evidence="2" type="ORF">SAMN02745118_02212</name>
</gene>
<feature type="transmembrane region" description="Helical" evidence="1">
    <location>
        <begin position="138"/>
        <end position="161"/>
    </location>
</feature>
<evidence type="ECO:0000313" key="3">
    <source>
        <dbReference type="Proteomes" id="UP000190625"/>
    </source>
</evidence>
<evidence type="ECO:0000313" key="2">
    <source>
        <dbReference type="EMBL" id="SJZ91987.1"/>
    </source>
</evidence>
<keyword evidence="1" id="KW-0472">Membrane</keyword>
<accession>A0A1T4PL79</accession>
<proteinExistence type="predicted"/>
<feature type="transmembrane region" description="Helical" evidence="1">
    <location>
        <begin position="28"/>
        <end position="45"/>
    </location>
</feature>
<dbReference type="Proteomes" id="UP000190625">
    <property type="component" value="Unassembled WGS sequence"/>
</dbReference>
<keyword evidence="1" id="KW-0812">Transmembrane</keyword>
<name>A0A1T4PL79_9FIRM</name>
<reference evidence="3" key="1">
    <citation type="submission" date="2017-02" db="EMBL/GenBank/DDBJ databases">
        <authorList>
            <person name="Varghese N."/>
            <person name="Submissions S."/>
        </authorList>
    </citation>
    <scope>NUCLEOTIDE SEQUENCE [LARGE SCALE GENOMIC DNA]</scope>
    <source>
        <strain evidence="3">ATCC BAA-73</strain>
    </source>
</reference>
<sequence>MSKNNKQFDFFNMLRKFGIKKLFNCKEFYFSLIFPLSIFYLLNCITRENTGSLFKDLIHIIIVLDVTVFSVVITGLALLLSLADGSFLKFLKKHDLYISFFFPFYLAGVLWILHIIYSLGLIFFSYTSISLKIVDASLLFTYIFGFLYALLNSISLIKLIINLGHAKVRFEEVKEKVKSD</sequence>
<dbReference type="AlphaFoldDB" id="A0A1T4PL79"/>
<dbReference type="OrthoDB" id="9945347at2"/>
<keyword evidence="3" id="KW-1185">Reference proteome</keyword>
<feature type="transmembrane region" description="Helical" evidence="1">
    <location>
        <begin position="57"/>
        <end position="80"/>
    </location>
</feature>
<keyword evidence="1" id="KW-1133">Transmembrane helix</keyword>
<dbReference type="EMBL" id="FUWM01000019">
    <property type="protein sequence ID" value="SJZ91987.1"/>
    <property type="molecule type" value="Genomic_DNA"/>
</dbReference>
<organism evidence="2 3">
    <name type="scientific">Selenihalanaerobacter shriftii</name>
    <dbReference type="NCBI Taxonomy" id="142842"/>
    <lineage>
        <taxon>Bacteria</taxon>
        <taxon>Bacillati</taxon>
        <taxon>Bacillota</taxon>
        <taxon>Clostridia</taxon>
        <taxon>Halanaerobiales</taxon>
        <taxon>Halobacteroidaceae</taxon>
        <taxon>Selenihalanaerobacter</taxon>
    </lineage>
</organism>
<feature type="transmembrane region" description="Helical" evidence="1">
    <location>
        <begin position="100"/>
        <end position="126"/>
    </location>
</feature>
<protein>
    <submittedName>
        <fullName evidence="2">Uncharacterized protein</fullName>
    </submittedName>
</protein>